<dbReference type="InterPro" id="IPR006124">
    <property type="entry name" value="Metalloenzyme"/>
</dbReference>
<evidence type="ECO:0000256" key="4">
    <source>
        <dbReference type="ARBA" id="ARBA00023152"/>
    </source>
</evidence>
<comment type="function">
    <text evidence="2 6">Catalyzes the interconversion of 2-phosphoglycerate and 3-phosphoglycerate.</text>
</comment>
<dbReference type="GO" id="GO:0006096">
    <property type="term" value="P:glycolytic process"/>
    <property type="evidence" value="ECO:0007669"/>
    <property type="project" value="UniProtKB-UniRule"/>
</dbReference>
<dbReference type="Pfam" id="PF01676">
    <property type="entry name" value="Metalloenzyme"/>
    <property type="match status" value="1"/>
</dbReference>
<evidence type="ECO:0000256" key="5">
    <source>
        <dbReference type="ARBA" id="ARBA00023235"/>
    </source>
</evidence>
<dbReference type="InterPro" id="IPR004456">
    <property type="entry name" value="Pglycerate_mutase_ApgM"/>
</dbReference>
<keyword evidence="5 6" id="KW-0413">Isomerase</keyword>
<keyword evidence="4 6" id="KW-0324">Glycolysis</keyword>
<dbReference type="InterPro" id="IPR017850">
    <property type="entry name" value="Alkaline_phosphatase_core_sf"/>
</dbReference>
<evidence type="ECO:0000313" key="8">
    <source>
        <dbReference type="EMBL" id="HGZ78592.1"/>
    </source>
</evidence>
<protein>
    <recommendedName>
        <fullName evidence="6">Probable 2,3-bisphosphoglycerate-independent phosphoglycerate mutase</fullName>
        <shortName evidence="6">BPG-independent PGAM</shortName>
        <shortName evidence="6">Phosphoglyceromutase</shortName>
        <shortName evidence="6">aPGAM</shortName>
        <ecNumber evidence="6">5.4.2.12</ecNumber>
    </recommendedName>
</protein>
<reference evidence="8" key="1">
    <citation type="journal article" date="2020" name="mSystems">
        <title>Genome- and Community-Level Interaction Insights into Carbon Utilization and Element Cycling Functions of Hydrothermarchaeota in Hydrothermal Sediment.</title>
        <authorList>
            <person name="Zhou Z."/>
            <person name="Liu Y."/>
            <person name="Xu W."/>
            <person name="Pan J."/>
            <person name="Luo Z.H."/>
            <person name="Li M."/>
        </authorList>
    </citation>
    <scope>NUCLEOTIDE SEQUENCE [LARGE SCALE GENOMIC DNA]</scope>
    <source>
        <strain evidence="8">SpSt-86</strain>
    </source>
</reference>
<evidence type="ECO:0000256" key="1">
    <source>
        <dbReference type="ARBA" id="ARBA00000370"/>
    </source>
</evidence>
<dbReference type="SUPFAM" id="SSF53649">
    <property type="entry name" value="Alkaline phosphatase-like"/>
    <property type="match status" value="1"/>
</dbReference>
<evidence type="ECO:0000256" key="2">
    <source>
        <dbReference type="ARBA" id="ARBA00002315"/>
    </source>
</evidence>
<dbReference type="GO" id="GO:0046872">
    <property type="term" value="F:metal ion binding"/>
    <property type="evidence" value="ECO:0007669"/>
    <property type="project" value="InterPro"/>
</dbReference>
<evidence type="ECO:0000256" key="6">
    <source>
        <dbReference type="HAMAP-Rule" id="MF_01402"/>
    </source>
</evidence>
<dbReference type="EMBL" id="DTKQ01000012">
    <property type="protein sequence ID" value="HGZ78592.1"/>
    <property type="molecule type" value="Genomic_DNA"/>
</dbReference>
<dbReference type="UniPathway" id="UPA00109">
    <property type="reaction ID" value="UER00186"/>
</dbReference>
<evidence type="ECO:0000256" key="3">
    <source>
        <dbReference type="ARBA" id="ARBA00005524"/>
    </source>
</evidence>
<dbReference type="AlphaFoldDB" id="A0A832I929"/>
<feature type="domain" description="Metalloenzyme" evidence="7">
    <location>
        <begin position="18"/>
        <end position="391"/>
    </location>
</feature>
<gene>
    <name evidence="6" type="primary">apgM</name>
    <name evidence="8" type="ORF">ENW55_01230</name>
</gene>
<proteinExistence type="inferred from homology"/>
<comment type="caution">
    <text evidence="8">The sequence shown here is derived from an EMBL/GenBank/DDBJ whole genome shotgun (WGS) entry which is preliminary data.</text>
</comment>
<dbReference type="InterPro" id="IPR023665">
    <property type="entry name" value="ApgAM_prokaryotes"/>
</dbReference>
<dbReference type="NCBIfam" id="NF003160">
    <property type="entry name" value="PRK04135.1"/>
    <property type="match status" value="1"/>
</dbReference>
<organism evidence="8">
    <name type="scientific">Pseudothermotoga hypogea</name>
    <dbReference type="NCBI Taxonomy" id="57487"/>
    <lineage>
        <taxon>Bacteria</taxon>
        <taxon>Thermotogati</taxon>
        <taxon>Thermotogota</taxon>
        <taxon>Thermotogae</taxon>
        <taxon>Thermotogales</taxon>
        <taxon>Thermotogaceae</taxon>
        <taxon>Pseudothermotoga</taxon>
    </lineage>
</organism>
<dbReference type="Gene3D" id="3.40.720.10">
    <property type="entry name" value="Alkaline Phosphatase, subunit A"/>
    <property type="match status" value="2"/>
</dbReference>
<dbReference type="NCBIfam" id="TIGR00306">
    <property type="entry name" value="apgM"/>
    <property type="match status" value="1"/>
</dbReference>
<comment type="catalytic activity">
    <reaction evidence="1 6">
        <text>(2R)-2-phosphoglycerate = (2R)-3-phosphoglycerate</text>
        <dbReference type="Rhea" id="RHEA:15901"/>
        <dbReference type="ChEBI" id="CHEBI:58272"/>
        <dbReference type="ChEBI" id="CHEBI:58289"/>
        <dbReference type="EC" id="5.4.2.12"/>
    </reaction>
</comment>
<dbReference type="PANTHER" id="PTHR31209">
    <property type="entry name" value="COFACTOR-INDEPENDENT PHOSPHOGLYCERATE MUTASE"/>
    <property type="match status" value="1"/>
</dbReference>
<evidence type="ECO:0000259" key="7">
    <source>
        <dbReference type="Pfam" id="PF01676"/>
    </source>
</evidence>
<comment type="pathway">
    <text evidence="6">Carbohydrate degradation; glycolysis; pyruvate from D-glyceraldehyde 3-phosphate: step 3/5.</text>
</comment>
<dbReference type="Pfam" id="PF10143">
    <property type="entry name" value="PhosphMutase"/>
    <property type="match status" value="1"/>
</dbReference>
<dbReference type="HAMAP" id="MF_01402_B">
    <property type="entry name" value="ApgM_B"/>
    <property type="match status" value="1"/>
</dbReference>
<dbReference type="PANTHER" id="PTHR31209:SF0">
    <property type="entry name" value="METALLOENZYME DOMAIN-CONTAINING PROTEIN"/>
    <property type="match status" value="1"/>
</dbReference>
<comment type="similarity">
    <text evidence="3 6">Belongs to the BPG-independent phosphoglycerate mutase family. A-PGAM subfamily.</text>
</comment>
<dbReference type="EC" id="5.4.2.12" evidence="6"/>
<name>A0A832I929_9THEM</name>
<accession>A0A832I929</accession>
<dbReference type="PIRSF" id="PIRSF006392">
    <property type="entry name" value="IPGAM_arch"/>
    <property type="match status" value="1"/>
</dbReference>
<sequence>MYDRQQILSELVQTASTKIVLLVMDGVGDVPGEKDKTPLQAARKPNLDRVARESDLGQTIPVMHGVTPGSGPGHLALFGYDPVKYQIGRGILEALGSDVDVGEKDVVARANFATIQNNIVLDRRAGRPSTEESSKVVEKLSKAIQSIEDVKVSFYAGKEHRFVVKLTGEDLDDRLSDADPQKEGKPFVYTQALAPEAERTARIVNKLLDEIKRVLSDEPKMNCALMRGFSKYPNLPQFPAVYKLKAAAIATYPMYRGIARLVGMEIVQTGDTIKEEFETVKRAWNDYDFFYVHVKKTDSYGEDGNFEAKVHVIEEVDEALPILLDLQPDVLIVTGDHSTPTALKAHSWHPVPLMIHSKYTRKGLSKAFDEFECARGTLGTIYAVDVMGLALAHALRLEKFGA</sequence>
<dbReference type="CDD" id="cd16011">
    <property type="entry name" value="iPGM_like"/>
    <property type="match status" value="1"/>
</dbReference>
<dbReference type="GO" id="GO:0004619">
    <property type="term" value="F:phosphoglycerate mutase activity"/>
    <property type="evidence" value="ECO:0007669"/>
    <property type="project" value="UniProtKB-UniRule"/>
</dbReference>